<proteinExistence type="predicted"/>
<dbReference type="InterPro" id="IPR049730">
    <property type="entry name" value="SNF2/RAD54-like_C"/>
</dbReference>
<dbReference type="SMART" id="SM00487">
    <property type="entry name" value="DEXDc"/>
    <property type="match status" value="1"/>
</dbReference>
<dbReference type="STRING" id="135208.A0A4Z0A445"/>
<keyword evidence="8" id="KW-1185">Reference proteome</keyword>
<dbReference type="InterPro" id="IPR001650">
    <property type="entry name" value="Helicase_C-like"/>
</dbReference>
<dbReference type="Proteomes" id="UP000298061">
    <property type="component" value="Unassembled WGS sequence"/>
</dbReference>
<organism evidence="7 8">
    <name type="scientific">Hericium alpestre</name>
    <dbReference type="NCBI Taxonomy" id="135208"/>
    <lineage>
        <taxon>Eukaryota</taxon>
        <taxon>Fungi</taxon>
        <taxon>Dikarya</taxon>
        <taxon>Basidiomycota</taxon>
        <taxon>Agaricomycotina</taxon>
        <taxon>Agaricomycetes</taxon>
        <taxon>Russulales</taxon>
        <taxon>Hericiaceae</taxon>
        <taxon>Hericium</taxon>
    </lineage>
</organism>
<evidence type="ECO:0000259" key="6">
    <source>
        <dbReference type="PROSITE" id="PS51194"/>
    </source>
</evidence>
<dbReference type="GO" id="GO:0008094">
    <property type="term" value="F:ATP-dependent activity, acting on DNA"/>
    <property type="evidence" value="ECO:0007669"/>
    <property type="project" value="TreeGrafter"/>
</dbReference>
<dbReference type="SMART" id="SM00490">
    <property type="entry name" value="HELICc"/>
    <property type="match status" value="1"/>
</dbReference>
<dbReference type="Gene3D" id="3.40.50.300">
    <property type="entry name" value="P-loop containing nucleotide triphosphate hydrolases"/>
    <property type="match status" value="1"/>
</dbReference>
<dbReference type="InterPro" id="IPR050628">
    <property type="entry name" value="SNF2_RAD54_helicase_TF"/>
</dbReference>
<dbReference type="EMBL" id="SFCI01000235">
    <property type="protein sequence ID" value="TFY81230.1"/>
    <property type="molecule type" value="Genomic_DNA"/>
</dbReference>
<feature type="domain" description="Helicase C-terminal" evidence="6">
    <location>
        <begin position="1220"/>
        <end position="1379"/>
    </location>
</feature>
<protein>
    <recommendedName>
        <fullName evidence="9">Helicase C-terminal domain-containing protein</fullName>
    </recommendedName>
</protein>
<feature type="region of interest" description="Disordered" evidence="4">
    <location>
        <begin position="284"/>
        <end position="305"/>
    </location>
</feature>
<dbReference type="GO" id="GO:0005524">
    <property type="term" value="F:ATP binding"/>
    <property type="evidence" value="ECO:0007669"/>
    <property type="project" value="UniProtKB-KW"/>
</dbReference>
<dbReference type="InterPro" id="IPR000330">
    <property type="entry name" value="SNF2_N"/>
</dbReference>
<dbReference type="PROSITE" id="PS51194">
    <property type="entry name" value="HELICASE_CTER"/>
    <property type="match status" value="1"/>
</dbReference>
<reference evidence="7 8" key="1">
    <citation type="submission" date="2019-02" db="EMBL/GenBank/DDBJ databases">
        <title>Genome sequencing of the rare red list fungi Hericium alpestre (H. flagellum).</title>
        <authorList>
            <person name="Buettner E."/>
            <person name="Kellner H."/>
        </authorList>
    </citation>
    <scope>NUCLEOTIDE SEQUENCE [LARGE SCALE GENOMIC DNA]</scope>
    <source>
        <strain evidence="7 8">DSM 108284</strain>
    </source>
</reference>
<dbReference type="CDD" id="cd18793">
    <property type="entry name" value="SF2_C_SNF"/>
    <property type="match status" value="1"/>
</dbReference>
<evidence type="ECO:0000259" key="5">
    <source>
        <dbReference type="PROSITE" id="PS51192"/>
    </source>
</evidence>
<dbReference type="Pfam" id="PF00271">
    <property type="entry name" value="Helicase_C"/>
    <property type="match status" value="1"/>
</dbReference>
<dbReference type="PROSITE" id="PS51192">
    <property type="entry name" value="HELICASE_ATP_BIND_1"/>
    <property type="match status" value="1"/>
</dbReference>
<evidence type="ECO:0008006" key="9">
    <source>
        <dbReference type="Google" id="ProtNLM"/>
    </source>
</evidence>
<dbReference type="GO" id="GO:0006281">
    <property type="term" value="P:DNA repair"/>
    <property type="evidence" value="ECO:0007669"/>
    <property type="project" value="TreeGrafter"/>
</dbReference>
<dbReference type="InterPro" id="IPR027417">
    <property type="entry name" value="P-loop_NTPase"/>
</dbReference>
<feature type="domain" description="Helicase ATP-binding" evidence="5">
    <location>
        <begin position="903"/>
        <end position="1054"/>
    </location>
</feature>
<keyword evidence="3" id="KW-0067">ATP-binding</keyword>
<evidence type="ECO:0000256" key="3">
    <source>
        <dbReference type="ARBA" id="ARBA00022840"/>
    </source>
</evidence>
<accession>A0A4Z0A445</accession>
<dbReference type="Pfam" id="PF00176">
    <property type="entry name" value="SNF2-rel_dom"/>
    <property type="match status" value="1"/>
</dbReference>
<evidence type="ECO:0000256" key="4">
    <source>
        <dbReference type="SAM" id="MobiDB-lite"/>
    </source>
</evidence>
<evidence type="ECO:0000313" key="8">
    <source>
        <dbReference type="Proteomes" id="UP000298061"/>
    </source>
</evidence>
<dbReference type="PANTHER" id="PTHR45626">
    <property type="entry name" value="TRANSCRIPTION TERMINATION FACTOR 2-RELATED"/>
    <property type="match status" value="1"/>
</dbReference>
<gene>
    <name evidence="7" type="ORF">EWM64_g2783</name>
</gene>
<keyword evidence="2" id="KW-0378">Hydrolase</keyword>
<dbReference type="GO" id="GO:0005634">
    <property type="term" value="C:nucleus"/>
    <property type="evidence" value="ECO:0007669"/>
    <property type="project" value="TreeGrafter"/>
</dbReference>
<dbReference type="OrthoDB" id="432970at2759"/>
<evidence type="ECO:0000313" key="7">
    <source>
        <dbReference type="EMBL" id="TFY81230.1"/>
    </source>
</evidence>
<evidence type="ECO:0000256" key="1">
    <source>
        <dbReference type="ARBA" id="ARBA00022741"/>
    </source>
</evidence>
<dbReference type="PANTHER" id="PTHR45626:SF14">
    <property type="entry name" value="ATP-DEPENDENT DNA HELICASE (EUROFUNG)"/>
    <property type="match status" value="1"/>
</dbReference>
<dbReference type="InterPro" id="IPR038718">
    <property type="entry name" value="SNF2-like_sf"/>
</dbReference>
<evidence type="ECO:0000256" key="2">
    <source>
        <dbReference type="ARBA" id="ARBA00022801"/>
    </source>
</evidence>
<name>A0A4Z0A445_9AGAM</name>
<dbReference type="GO" id="GO:0016787">
    <property type="term" value="F:hydrolase activity"/>
    <property type="evidence" value="ECO:0007669"/>
    <property type="project" value="UniProtKB-KW"/>
</dbReference>
<dbReference type="Gene3D" id="3.40.50.10810">
    <property type="entry name" value="Tandem AAA-ATPase domain"/>
    <property type="match status" value="1"/>
</dbReference>
<dbReference type="SUPFAM" id="SSF52540">
    <property type="entry name" value="P-loop containing nucleoside triphosphate hydrolases"/>
    <property type="match status" value="2"/>
</dbReference>
<dbReference type="InterPro" id="IPR014001">
    <property type="entry name" value="Helicase_ATP-bd"/>
</dbReference>
<comment type="caution">
    <text evidence="7">The sequence shown here is derived from an EMBL/GenBank/DDBJ whole genome shotgun (WGS) entry which is preliminary data.</text>
</comment>
<sequence>MGTVLSSNRSAGPLMAFTGQTPSEHFQQYWKTGISSSSPRDVEAATLLNPTFVYSLAGEGCNVHYASDPLTSFHLATLFGNSKKPVTVSQMVQTAKAEFADWCSAYHASISVASSSRPVVRFITADATVACRSMHAMATTETLKLNIAVAQWKTQFMELSREEYVTRRAPTTFNVIETSNLDDHLGPLNVLTATVPLLSRRPSSVIYTESLLSVGADATKEFAEHLYADVTSLALIIGLCPVAYLCAFTSRSNTHELILNTILKKHAQSTRQFHEVTTWRAPTSGDTFGAEGLGRDRSSSPSPSITFDSRQLATFLYDMYHQLFEQEDARTFFALNQNNFLRAVQSSDIVHYVRESFVLFLKLVRDRRNIADQQWIEIMDYFFDFIEADQSMPMDSVNQNDFYAQLHRHGVYTVDSYRRASFRPKIGRFVNWPSVPPLVRIILTVPKEKLHILEHGPPNEIGTPPLQCGVRGKWMHNLFSSIHVVYGRAIPMGTKACPWATFKEDSEGRRGQSPMIVSFVMPTQLLTGLHEPPEDLSVELSLRSTPATTMKFYKHFGMELAVYSARLMDESKVIVLPENPLPNKRESSSSSSLLSDIHSQIGSASPVAVDLDEQCELVASMTSRITVDIKDVQVIFQSGAIPQISQISPCRMRLTLGDYQQDAYFPFPVSGSQNKLRLARKSLYIEVIVPPAGPFKPDGMKLNPFPVIRHNSSINPWNIHRINLHQLPVLDVKAPALDKWLNPHFGSMFSTRERGLRKKHEGDALMLVKDSLHSIFLQSAGIHGGPPQRLFSLRDATTNNIDTLFFISDLRYDLSCHTVVCDGHVLPLRPEIVTGRMSQAFGRLVTKGKPVPVSIISDVSAVPKKREQTPRPDPHVDHFVADGLKLKTFQSEDLDTLAELERNYCEGDACGRMIAYATGMGKTALLLALTALNRSPAGSPTLVICPNIGVLQHRESEMKKFTPQLTYELYYGGNKPNAEKLSKCDVILATYAQVTRQHTEWLADHEFHNARNPDTKPAKACWDLQKTFAFCLSATPAQNSVLDFFSAFKFLEIPDHDLDDLATFRELIITPVDKGLRERTEAQTILTDVLRRYMVYRPKGLLGLPPRHDRFIKVRLNTDEKLVYHHVEVLFHPQPYARFTRTRQICTHPYLTTKAVDPQEILQKGDPEVEDKPQRSRRAVDDITAAFSHRRRDAIHEGDHALKAVRHVFDPSYKSSKIIAMTKILQQIRSRPGNEKTIVFAQFKLSLDLLHSVLLEQGFKCAFYTGAMKPSEREAALKAIKTNPKCTVILMTLLAGAVGLDVTSCNNVIFMEPWWNPFPEEQGIGRAHRLGQTRPVHVYKVVVEETIEEAVIAKQDEKKELIGEIMSSCEADLKVKEVEEMLSRHSTVTSIV</sequence>
<keyword evidence="1" id="KW-0547">Nucleotide-binding</keyword>